<feature type="chain" id="PRO_5045678711" evidence="2">
    <location>
        <begin position="25"/>
        <end position="601"/>
    </location>
</feature>
<proteinExistence type="predicted"/>
<dbReference type="Pfam" id="PF20990">
    <property type="entry name" value="DUF2207_C"/>
    <property type="match status" value="1"/>
</dbReference>
<feature type="transmembrane region" description="Helical" evidence="1">
    <location>
        <begin position="261"/>
        <end position="279"/>
    </location>
</feature>
<evidence type="ECO:0000313" key="5">
    <source>
        <dbReference type="EMBL" id="MBU5484621.1"/>
    </source>
</evidence>
<reference evidence="5 6" key="1">
    <citation type="submission" date="2021-06" db="EMBL/GenBank/DDBJ databases">
        <authorList>
            <person name="Sun Q."/>
            <person name="Li D."/>
        </authorList>
    </citation>
    <scope>NUCLEOTIDE SEQUENCE [LARGE SCALE GENOMIC DNA]</scope>
    <source>
        <strain evidence="5 6">MSJ-11</strain>
    </source>
</reference>
<keyword evidence="6" id="KW-1185">Reference proteome</keyword>
<feature type="transmembrane region" description="Helical" evidence="1">
    <location>
        <begin position="430"/>
        <end position="448"/>
    </location>
</feature>
<dbReference type="InterPro" id="IPR048389">
    <property type="entry name" value="YciQ-like_C"/>
</dbReference>
<dbReference type="EMBL" id="JAHLQF010000002">
    <property type="protein sequence ID" value="MBU5484621.1"/>
    <property type="molecule type" value="Genomic_DNA"/>
</dbReference>
<evidence type="ECO:0000256" key="2">
    <source>
        <dbReference type="SAM" id="SignalP"/>
    </source>
</evidence>
<gene>
    <name evidence="5" type="ORF">KQI86_09785</name>
</gene>
<evidence type="ECO:0000256" key="1">
    <source>
        <dbReference type="SAM" id="Phobius"/>
    </source>
</evidence>
<keyword evidence="1" id="KW-1133">Transmembrane helix</keyword>
<feature type="domain" description="DUF2207" evidence="3">
    <location>
        <begin position="29"/>
        <end position="217"/>
    </location>
</feature>
<evidence type="ECO:0000259" key="4">
    <source>
        <dbReference type="Pfam" id="PF20990"/>
    </source>
</evidence>
<keyword evidence="2" id="KW-0732">Signal</keyword>
<feature type="signal peptide" evidence="2">
    <location>
        <begin position="1"/>
        <end position="24"/>
    </location>
</feature>
<feature type="domain" description="Predicted membrane protein YciQ-like C-terminal" evidence="4">
    <location>
        <begin position="299"/>
        <end position="527"/>
    </location>
</feature>
<keyword evidence="1" id="KW-0812">Transmembrane</keyword>
<evidence type="ECO:0000313" key="6">
    <source>
        <dbReference type="Proteomes" id="UP000726170"/>
    </source>
</evidence>
<comment type="caution">
    <text evidence="5">The sequence shown here is derived from an EMBL/GenBank/DDBJ whole genome shotgun (WGS) entry which is preliminary data.</text>
</comment>
<feature type="transmembrane region" description="Helical" evidence="1">
    <location>
        <begin position="454"/>
        <end position="475"/>
    </location>
</feature>
<sequence>MKKNIKFITLCFLLIFIFTGKVSAKDGIEITNWNVKCDILDEGSILVNEYITFKFSGSYNGVFREIKINDTDGIEDLSIIEKGKDGDITLTEVDKGKNGQKGIYERSSSKEGENIKIYSPSKNTEKTFNIVYKVKNVCKKYQDIGELYYSFLGEENKTPIREFNVNISFPYDFNKDEVKIFGHGPLNGVVKFINNSTVNLNVKNVGEGNLVAARVIFPKDYIKNSSKVVNEDGYNKIIKEENGYAQKIKDNQVRNEKRSIVGKYISIILSILGVLIFIFTQIKTKEKYVDEVYTQSTFPDECTPAVLSYFYYSTVSPRAVLATILDLNRRGYLKIEEIEEDNLTKKRKDNIKNYKIMRTNMNLDLLDHERYFMNWIIDDIGDGYYVTTEGIKEYSKKHSSEFYDRYTKWSKPIKEEVKKRGYFDLEVRKTGVRIMILSIIMIIVSIPLTIFSGLYGALSIGVFVVLLLWGGISLYNRKTPYGKREYDKWNKLKKDITKNKKEELFEAYPMDKYLIYSLVLGVEDRRLNEFKESIERDNYYYNNNNFLWFYFYAGMFDSRTGKNEFSSSIDSAFISTSPSSGAGGGFTGGGGGAGGGGAGGF</sequence>
<organism evidence="5 6">
    <name type="scientific">Clostridium mobile</name>
    <dbReference type="NCBI Taxonomy" id="2841512"/>
    <lineage>
        <taxon>Bacteria</taxon>
        <taxon>Bacillati</taxon>
        <taxon>Bacillota</taxon>
        <taxon>Clostridia</taxon>
        <taxon>Eubacteriales</taxon>
        <taxon>Clostridiaceae</taxon>
        <taxon>Clostridium</taxon>
    </lineage>
</organism>
<dbReference type="RefSeq" id="WP_216439087.1">
    <property type="nucleotide sequence ID" value="NZ_JAHLQF010000002.1"/>
</dbReference>
<accession>A0ABS6EHD4</accession>
<dbReference type="InterPro" id="IPR018702">
    <property type="entry name" value="DUF2207"/>
</dbReference>
<dbReference type="Proteomes" id="UP000726170">
    <property type="component" value="Unassembled WGS sequence"/>
</dbReference>
<dbReference type="Pfam" id="PF09972">
    <property type="entry name" value="DUF2207"/>
    <property type="match status" value="1"/>
</dbReference>
<keyword evidence="1" id="KW-0472">Membrane</keyword>
<name>A0ABS6EHD4_9CLOT</name>
<protein>
    <submittedName>
        <fullName evidence="5">DUF2207 domain-containing protein</fullName>
    </submittedName>
</protein>
<evidence type="ECO:0000259" key="3">
    <source>
        <dbReference type="Pfam" id="PF09972"/>
    </source>
</evidence>